<evidence type="ECO:0000313" key="1">
    <source>
        <dbReference type="EMBL" id="KAI3775063.1"/>
    </source>
</evidence>
<proteinExistence type="predicted"/>
<name>A0ACB9FVU4_9ASTR</name>
<dbReference type="Proteomes" id="UP001056120">
    <property type="component" value="Linkage Group LG16"/>
</dbReference>
<reference evidence="1 2" key="2">
    <citation type="journal article" date="2022" name="Mol. Ecol. Resour.">
        <title>The genomes of chicory, endive, great burdock and yacon provide insights into Asteraceae paleo-polyploidization history and plant inulin production.</title>
        <authorList>
            <person name="Fan W."/>
            <person name="Wang S."/>
            <person name="Wang H."/>
            <person name="Wang A."/>
            <person name="Jiang F."/>
            <person name="Liu H."/>
            <person name="Zhao H."/>
            <person name="Xu D."/>
            <person name="Zhang Y."/>
        </authorList>
    </citation>
    <scope>NUCLEOTIDE SEQUENCE [LARGE SCALE GENOMIC DNA]</scope>
    <source>
        <strain evidence="2">cv. Yunnan</strain>
        <tissue evidence="1">Leaves</tissue>
    </source>
</reference>
<reference evidence="2" key="1">
    <citation type="journal article" date="2022" name="Mol. Ecol. Resour.">
        <title>The genomes of chicory, endive, great burdock and yacon provide insights into Asteraceae palaeo-polyploidization history and plant inulin production.</title>
        <authorList>
            <person name="Fan W."/>
            <person name="Wang S."/>
            <person name="Wang H."/>
            <person name="Wang A."/>
            <person name="Jiang F."/>
            <person name="Liu H."/>
            <person name="Zhao H."/>
            <person name="Xu D."/>
            <person name="Zhang Y."/>
        </authorList>
    </citation>
    <scope>NUCLEOTIDE SEQUENCE [LARGE SCALE GENOMIC DNA]</scope>
    <source>
        <strain evidence="2">cv. Yunnan</strain>
    </source>
</reference>
<accession>A0ACB9FVU4</accession>
<comment type="caution">
    <text evidence="1">The sequence shown here is derived from an EMBL/GenBank/DDBJ whole genome shotgun (WGS) entry which is preliminary data.</text>
</comment>
<sequence>MNAVGRHGQRSGASGAHHQRQYSDNFLEVTSSSSNGRWLQSAGLQHLQQPSVNTSSVCEFGYYGGGGGGQGSRMYNSNRSIGTQRSLSGGSDLFTEPLTPPRQKKHGGGGGGDDANGFSPGLLDLHSFDTELISEVPVTGTYGAPLYNNDRGRGFDDADSYLGNSKHASKARGLPDNNILKSFAPEKEKTSNVAKIKVVVRKRPLNKKELAKNEEDIITTEPHSNCLTVHETKLKVDLTEYMEKHGFVFDAVLNEEVSNDEVYHETVEPIVPIIFQRTKATCFAYGQTGSGKTFTMKPLPLKASRDILRLVNHTYRSQGFQLHFSFFEIYGGKLYDLLNDRKKLCMREDGSKQVCIVGLQEYKVSDVETIKELIERGNATRSTGTTGANEESSRSHAILQLVVKRSVDGSETKPPRVVGKLSFIDLAGSERGADTTDNDKQTRMEGAEINKSLLALKECIRALDNDQGHIPFRGSKLTEVLRDSFVGNSRTVMISCISPNAGSCEHTLNTLRYADRVKSLSKGNKKDSSFNSKEPAAVSMSTTVLPRVPSYEDNMVDSYPEQADEDDYDTAEEFYEAEQPSWNNNNTKVEPYSFPNAPDKNRRINGQTKSKEPPKSESRNWNPSDELNALLQEEEDLVNAHRKQVEDTMDIVRVEMNLLVEADEPGNQLDDYVAKLNTILAQKAAAILQLQNRLAQFQRRLREHDVLLSSGQ</sequence>
<protein>
    <submittedName>
        <fullName evidence="1">Uncharacterized protein</fullName>
    </submittedName>
</protein>
<gene>
    <name evidence="1" type="ORF">L1987_49631</name>
</gene>
<keyword evidence="2" id="KW-1185">Reference proteome</keyword>
<dbReference type="EMBL" id="CM042033">
    <property type="protein sequence ID" value="KAI3775063.1"/>
    <property type="molecule type" value="Genomic_DNA"/>
</dbReference>
<evidence type="ECO:0000313" key="2">
    <source>
        <dbReference type="Proteomes" id="UP001056120"/>
    </source>
</evidence>
<organism evidence="1 2">
    <name type="scientific">Smallanthus sonchifolius</name>
    <dbReference type="NCBI Taxonomy" id="185202"/>
    <lineage>
        <taxon>Eukaryota</taxon>
        <taxon>Viridiplantae</taxon>
        <taxon>Streptophyta</taxon>
        <taxon>Embryophyta</taxon>
        <taxon>Tracheophyta</taxon>
        <taxon>Spermatophyta</taxon>
        <taxon>Magnoliopsida</taxon>
        <taxon>eudicotyledons</taxon>
        <taxon>Gunneridae</taxon>
        <taxon>Pentapetalae</taxon>
        <taxon>asterids</taxon>
        <taxon>campanulids</taxon>
        <taxon>Asterales</taxon>
        <taxon>Asteraceae</taxon>
        <taxon>Asteroideae</taxon>
        <taxon>Heliantheae alliance</taxon>
        <taxon>Millerieae</taxon>
        <taxon>Smallanthus</taxon>
    </lineage>
</organism>